<gene>
    <name evidence="1" type="ORF">LCGC14_2988410</name>
</gene>
<name>A0A0F8X4M5_9ZZZZ</name>
<evidence type="ECO:0000313" key="1">
    <source>
        <dbReference type="EMBL" id="KKK64022.1"/>
    </source>
</evidence>
<comment type="caution">
    <text evidence="1">The sequence shown here is derived from an EMBL/GenBank/DDBJ whole genome shotgun (WGS) entry which is preliminary data.</text>
</comment>
<reference evidence="1" key="1">
    <citation type="journal article" date="2015" name="Nature">
        <title>Complex archaea that bridge the gap between prokaryotes and eukaryotes.</title>
        <authorList>
            <person name="Spang A."/>
            <person name="Saw J.H."/>
            <person name="Jorgensen S.L."/>
            <person name="Zaremba-Niedzwiedzka K."/>
            <person name="Martijn J."/>
            <person name="Lind A.E."/>
            <person name="van Eijk R."/>
            <person name="Schleper C."/>
            <person name="Guy L."/>
            <person name="Ettema T.J."/>
        </authorList>
    </citation>
    <scope>NUCLEOTIDE SEQUENCE</scope>
</reference>
<dbReference type="AlphaFoldDB" id="A0A0F8X4M5"/>
<accession>A0A0F8X4M5</accession>
<dbReference type="EMBL" id="LAZR01061221">
    <property type="protein sequence ID" value="KKK64022.1"/>
    <property type="molecule type" value="Genomic_DNA"/>
</dbReference>
<protein>
    <submittedName>
        <fullName evidence="1">Uncharacterized protein</fullName>
    </submittedName>
</protein>
<organism evidence="1">
    <name type="scientific">marine sediment metagenome</name>
    <dbReference type="NCBI Taxonomy" id="412755"/>
    <lineage>
        <taxon>unclassified sequences</taxon>
        <taxon>metagenomes</taxon>
        <taxon>ecological metagenomes</taxon>
    </lineage>
</organism>
<sequence length="57" mass="6112">MDNACPKCAATLPDDVGLGDGRHWIKRCGICDYSEVFLLQPNGVVVAVGHEPEEVEG</sequence>
<proteinExistence type="predicted"/>